<evidence type="ECO:0000313" key="5">
    <source>
        <dbReference type="EMBL" id="KIW03243.1"/>
    </source>
</evidence>
<dbReference type="CDD" id="cd08249">
    <property type="entry name" value="enoyl_reductase_like"/>
    <property type="match status" value="1"/>
</dbReference>
<dbReference type="Proteomes" id="UP000053259">
    <property type="component" value="Unassembled WGS sequence"/>
</dbReference>
<dbReference type="Pfam" id="PF08240">
    <property type="entry name" value="ADH_N"/>
    <property type="match status" value="1"/>
</dbReference>
<dbReference type="RefSeq" id="XP_016213112.1">
    <property type="nucleotide sequence ID" value="XM_016358973.1"/>
</dbReference>
<dbReference type="InterPro" id="IPR020843">
    <property type="entry name" value="ER"/>
</dbReference>
<dbReference type="InterPro" id="IPR011032">
    <property type="entry name" value="GroES-like_sf"/>
</dbReference>
<comment type="subunit">
    <text evidence="2">Monomer.</text>
</comment>
<sequence>MPTNTAAWLMAAKTHPFSIRESSLSSPEENQILIKNHAIAINPVDGKIQALALFPLTYPTILGQDVAGEVVAVGSKVTRFAIGDRVIGCAAGFATKNEAEKAFQTYTILRDNMSSPIPAHLLYEQAVVLPLGVSTAACGLFHFDYLGLDLPKFPAQTQTGKTILVWGGASSVGSNAIQLARAAGYDVITTASPKNFAFVKNLGARVVLDYNDSNVVPDTIEVLKETEFAGVFDAIGGRSWIPLLEIVAKISAGNRFIATVISGWPKDLPESVTIKQVQALYIMDEHVGKALWEGFLPSALEAGLYLAAPVPLLAGNGIECLQAAVDLQRQGTSAKKVVVTLE</sequence>
<dbReference type="SMART" id="SM00829">
    <property type="entry name" value="PKS_ER"/>
    <property type="match status" value="1"/>
</dbReference>
<evidence type="ECO:0000256" key="1">
    <source>
        <dbReference type="ARBA" id="ARBA00008072"/>
    </source>
</evidence>
<dbReference type="PANTHER" id="PTHR45348:SF2">
    <property type="entry name" value="ZINC-TYPE ALCOHOL DEHYDROGENASE-LIKE PROTEIN C2E1P3.01"/>
    <property type="match status" value="1"/>
</dbReference>
<evidence type="ECO:0000256" key="2">
    <source>
        <dbReference type="ARBA" id="ARBA00011245"/>
    </source>
</evidence>
<dbReference type="SUPFAM" id="SSF50129">
    <property type="entry name" value="GroES-like"/>
    <property type="match status" value="1"/>
</dbReference>
<evidence type="ECO:0000259" key="4">
    <source>
        <dbReference type="SMART" id="SM00829"/>
    </source>
</evidence>
<dbReference type="Gene3D" id="3.90.180.10">
    <property type="entry name" value="Medium-chain alcohol dehydrogenases, catalytic domain"/>
    <property type="match status" value="1"/>
</dbReference>
<dbReference type="Pfam" id="PF00107">
    <property type="entry name" value="ADH_zinc_N"/>
    <property type="match status" value="1"/>
</dbReference>
<keyword evidence="3" id="KW-0560">Oxidoreductase</keyword>
<dbReference type="InterPro" id="IPR013154">
    <property type="entry name" value="ADH-like_N"/>
</dbReference>
<dbReference type="SUPFAM" id="SSF51735">
    <property type="entry name" value="NAD(P)-binding Rossmann-fold domains"/>
    <property type="match status" value="1"/>
</dbReference>
<dbReference type="VEuPathDB" id="FungiDB:PV09_05464"/>
<reference evidence="5 6" key="1">
    <citation type="submission" date="2015-01" db="EMBL/GenBank/DDBJ databases">
        <title>The Genome Sequence of Ochroconis gallopava CBS43764.</title>
        <authorList>
            <consortium name="The Broad Institute Genomics Platform"/>
            <person name="Cuomo C."/>
            <person name="de Hoog S."/>
            <person name="Gorbushina A."/>
            <person name="Stielow B."/>
            <person name="Teixiera M."/>
            <person name="Abouelleil A."/>
            <person name="Chapman S.B."/>
            <person name="Priest M."/>
            <person name="Young S.K."/>
            <person name="Wortman J."/>
            <person name="Nusbaum C."/>
            <person name="Birren B."/>
        </authorList>
    </citation>
    <scope>NUCLEOTIDE SEQUENCE [LARGE SCALE GENOMIC DNA]</scope>
    <source>
        <strain evidence="5 6">CBS 43764</strain>
    </source>
</reference>
<comment type="similarity">
    <text evidence="1">Belongs to the zinc-containing alcohol dehydrogenase family.</text>
</comment>
<dbReference type="InterPro" id="IPR036291">
    <property type="entry name" value="NAD(P)-bd_dom_sf"/>
</dbReference>
<dbReference type="EMBL" id="KN847545">
    <property type="protein sequence ID" value="KIW03243.1"/>
    <property type="molecule type" value="Genomic_DNA"/>
</dbReference>
<protein>
    <recommendedName>
        <fullName evidence="4">Enoyl reductase (ER) domain-containing protein</fullName>
    </recommendedName>
</protein>
<dbReference type="InParanoid" id="A0A0D2A901"/>
<gene>
    <name evidence="5" type="ORF">PV09_05464</name>
</gene>
<proteinExistence type="inferred from homology"/>
<dbReference type="InterPro" id="IPR013149">
    <property type="entry name" value="ADH-like_C"/>
</dbReference>
<dbReference type="InterPro" id="IPR047122">
    <property type="entry name" value="Trans-enoyl_RdTase-like"/>
</dbReference>
<name>A0A0D2A901_9PEZI</name>
<organism evidence="5 6">
    <name type="scientific">Verruconis gallopava</name>
    <dbReference type="NCBI Taxonomy" id="253628"/>
    <lineage>
        <taxon>Eukaryota</taxon>
        <taxon>Fungi</taxon>
        <taxon>Dikarya</taxon>
        <taxon>Ascomycota</taxon>
        <taxon>Pezizomycotina</taxon>
        <taxon>Dothideomycetes</taxon>
        <taxon>Pleosporomycetidae</taxon>
        <taxon>Venturiales</taxon>
        <taxon>Sympoventuriaceae</taxon>
        <taxon>Verruconis</taxon>
    </lineage>
</organism>
<dbReference type="GeneID" id="27313437"/>
<dbReference type="GO" id="GO:0016651">
    <property type="term" value="F:oxidoreductase activity, acting on NAD(P)H"/>
    <property type="evidence" value="ECO:0007669"/>
    <property type="project" value="InterPro"/>
</dbReference>
<accession>A0A0D2A901</accession>
<dbReference type="STRING" id="253628.A0A0D2A901"/>
<keyword evidence="6" id="KW-1185">Reference proteome</keyword>
<dbReference type="PANTHER" id="PTHR45348">
    <property type="entry name" value="HYPOTHETICAL OXIDOREDUCTASE (EUROFUNG)"/>
    <property type="match status" value="1"/>
</dbReference>
<dbReference type="Gene3D" id="3.40.50.720">
    <property type="entry name" value="NAD(P)-binding Rossmann-like Domain"/>
    <property type="match status" value="1"/>
</dbReference>
<dbReference type="AlphaFoldDB" id="A0A0D2A901"/>
<evidence type="ECO:0000313" key="6">
    <source>
        <dbReference type="Proteomes" id="UP000053259"/>
    </source>
</evidence>
<evidence type="ECO:0000256" key="3">
    <source>
        <dbReference type="ARBA" id="ARBA00023002"/>
    </source>
</evidence>
<dbReference type="HOGENOM" id="CLU_026673_16_5_1"/>
<dbReference type="OrthoDB" id="10257049at2759"/>
<feature type="domain" description="Enoyl reductase (ER)" evidence="4">
    <location>
        <begin position="13"/>
        <end position="339"/>
    </location>
</feature>